<dbReference type="RefSeq" id="WP_127830128.1">
    <property type="nucleotide sequence ID" value="NZ_RZYA01000011.1"/>
</dbReference>
<dbReference type="AlphaFoldDB" id="A0A437PJ09"/>
<evidence type="ECO:0000259" key="1">
    <source>
        <dbReference type="Pfam" id="PF00535"/>
    </source>
</evidence>
<reference evidence="2 3" key="1">
    <citation type="submission" date="2019-01" db="EMBL/GenBank/DDBJ databases">
        <title>Genome sequences of Streptomyces and Rhizobium isolates collected from root and soil.</title>
        <authorList>
            <person name="Chhettri S."/>
            <person name="Sevigny J.L."/>
            <person name="Sen A."/>
            <person name="Ennis N."/>
            <person name="Tisa L."/>
        </authorList>
    </citation>
    <scope>NUCLEOTIDE SEQUENCE [LARGE SCALE GENOMIC DNA]</scope>
    <source>
        <strain evidence="2 3">San01</strain>
    </source>
</reference>
<proteinExistence type="predicted"/>
<name>A0A437PJ09_9ACTN</name>
<dbReference type="InterPro" id="IPR001173">
    <property type="entry name" value="Glyco_trans_2-like"/>
</dbReference>
<comment type="caution">
    <text evidence="2">The sequence shown here is derived from an EMBL/GenBank/DDBJ whole genome shotgun (WGS) entry which is preliminary data.</text>
</comment>
<dbReference type="GO" id="GO:0016758">
    <property type="term" value="F:hexosyltransferase activity"/>
    <property type="evidence" value="ECO:0007669"/>
    <property type="project" value="UniProtKB-ARBA"/>
</dbReference>
<keyword evidence="2" id="KW-0808">Transferase</keyword>
<dbReference type="Proteomes" id="UP000283128">
    <property type="component" value="Unassembled WGS sequence"/>
</dbReference>
<keyword evidence="3" id="KW-1185">Reference proteome</keyword>
<dbReference type="Gene3D" id="3.90.550.10">
    <property type="entry name" value="Spore Coat Polysaccharide Biosynthesis Protein SpsA, Chain A"/>
    <property type="match status" value="1"/>
</dbReference>
<dbReference type="PANTHER" id="PTHR22916">
    <property type="entry name" value="GLYCOSYLTRANSFERASE"/>
    <property type="match status" value="1"/>
</dbReference>
<dbReference type="EMBL" id="RZYA01000011">
    <property type="protein sequence ID" value="RVU22258.1"/>
    <property type="molecule type" value="Genomic_DNA"/>
</dbReference>
<evidence type="ECO:0000313" key="2">
    <source>
        <dbReference type="EMBL" id="RVU22258.1"/>
    </source>
</evidence>
<dbReference type="CDD" id="cd00761">
    <property type="entry name" value="Glyco_tranf_GTA_type"/>
    <property type="match status" value="1"/>
</dbReference>
<sequence>MAPEVTLTVIVHNDAHRLPRAVASLRRQTLRDVEIIISDDHSTDNTPQVAQELAAQDPRIRFLRLPENSGGCGAPRNAAIEVARAPYLMFLDSDDELPEDAARTLLDALRGSGADFAMGGVERVRTDTGRVTRWHPHLFGEARTVQGIGESPEFLFDHLSTNKMYTKEFIDRCDLRFPVKIHYEDQLFSAQAYCLARSFAVVPEPVYRWYISPYEAEDALSISNQRHRIENVRDRVGVARLIDTFLTEHGQEGLRPDKDYKFLKHDVRMYAGDLPQRDPDWIKQFADEICPYLDTLAPAAYARLPRDQRVVLGLLRSGRLDEARLAARSLGRAVAPREVTRDAAGRTFWGDSVPAEPDLVSELDVRDLELTTRRFSRALLRHEITRIEPGPDGVLDLSVRTWDPGLQLPVGPVAATLRLAAGRGLSTSFRLDAVRPGLYEGAVRLNLAAVRMPPHGFAGTRHPALTLTHRGERNSGPLFAPLDFPRQRGPVAGHLVTVEPEGRGAGRLQTVWERQGTAARVEPLLVPLRRTAGPRLRRARKLWRGLTKN</sequence>
<accession>A0A437PJ09</accession>
<dbReference type="OrthoDB" id="3183633at2"/>
<gene>
    <name evidence="2" type="ORF">EOT10_22690</name>
</gene>
<dbReference type="InterPro" id="IPR029044">
    <property type="entry name" value="Nucleotide-diphossugar_trans"/>
</dbReference>
<dbReference type="SUPFAM" id="SSF53448">
    <property type="entry name" value="Nucleotide-diphospho-sugar transferases"/>
    <property type="match status" value="1"/>
</dbReference>
<dbReference type="Pfam" id="PF00535">
    <property type="entry name" value="Glycos_transf_2"/>
    <property type="match status" value="1"/>
</dbReference>
<organism evidence="2 3">
    <name type="scientific">Streptomyces antnestii</name>
    <dbReference type="NCBI Taxonomy" id="2494256"/>
    <lineage>
        <taxon>Bacteria</taxon>
        <taxon>Bacillati</taxon>
        <taxon>Actinomycetota</taxon>
        <taxon>Actinomycetes</taxon>
        <taxon>Kitasatosporales</taxon>
        <taxon>Streptomycetaceae</taxon>
        <taxon>Streptomyces</taxon>
    </lineage>
</organism>
<evidence type="ECO:0000313" key="3">
    <source>
        <dbReference type="Proteomes" id="UP000283128"/>
    </source>
</evidence>
<feature type="domain" description="Glycosyltransferase 2-like" evidence="1">
    <location>
        <begin position="9"/>
        <end position="136"/>
    </location>
</feature>
<dbReference type="PANTHER" id="PTHR22916:SF3">
    <property type="entry name" value="UDP-GLCNAC:BETAGAL BETA-1,3-N-ACETYLGLUCOSAMINYLTRANSFERASE-LIKE PROTEIN 1"/>
    <property type="match status" value="1"/>
</dbReference>
<protein>
    <submittedName>
        <fullName evidence="2">Glycosyltransferase family 2 protein</fullName>
    </submittedName>
</protein>